<proteinExistence type="predicted"/>
<dbReference type="Proteomes" id="UP000477156">
    <property type="component" value="Unassembled WGS sequence"/>
</dbReference>
<comment type="caution">
    <text evidence="1">The sequence shown here is derived from an EMBL/GenBank/DDBJ whole genome shotgun (WGS) entry which is preliminary data.</text>
</comment>
<accession>A0A6L8XUC4</accession>
<name>A0A6L8XUC4_9FIRM</name>
<dbReference type="EMBL" id="WWVF01000019">
    <property type="protein sequence ID" value="MZS89529.1"/>
    <property type="molecule type" value="Genomic_DNA"/>
</dbReference>
<dbReference type="AlphaFoldDB" id="A0A6L8XUC4"/>
<reference evidence="1 2" key="1">
    <citation type="journal article" date="2019" name="Nat. Med.">
        <title>A library of human gut bacterial isolates paired with longitudinal multiomics data enables mechanistic microbiome research.</title>
        <authorList>
            <person name="Poyet M."/>
            <person name="Groussin M."/>
            <person name="Gibbons S.M."/>
            <person name="Avila-Pacheco J."/>
            <person name="Jiang X."/>
            <person name="Kearney S.M."/>
            <person name="Perrotta A.R."/>
            <person name="Berdy B."/>
            <person name="Zhao S."/>
            <person name="Lieberman T.D."/>
            <person name="Swanson P.K."/>
            <person name="Smith M."/>
            <person name="Roesemann S."/>
            <person name="Alexander J.E."/>
            <person name="Rich S.A."/>
            <person name="Livny J."/>
            <person name="Vlamakis H."/>
            <person name="Clish C."/>
            <person name="Bullock K."/>
            <person name="Deik A."/>
            <person name="Scott J."/>
            <person name="Pierce K.A."/>
            <person name="Xavier R.J."/>
            <person name="Alm E.J."/>
        </authorList>
    </citation>
    <scope>NUCLEOTIDE SEQUENCE [LARGE SCALE GENOMIC DNA]</scope>
    <source>
        <strain evidence="1 2">BIOML-A12</strain>
    </source>
</reference>
<dbReference type="RefSeq" id="WP_161276248.1">
    <property type="nucleotide sequence ID" value="NZ_JADNBV010000001.1"/>
</dbReference>
<sequence>MNLYEITDIKTGKTIEPAVTLKQAAERLKCSGSAVSGAYYGNYAIGHRYAIEVIDTAIAKQDPIWTEWEMRRNWFLKLCGRT</sequence>
<protein>
    <submittedName>
        <fullName evidence="1">Uncharacterized protein</fullName>
    </submittedName>
</protein>
<gene>
    <name evidence="1" type="ORF">GT712_10710</name>
</gene>
<evidence type="ECO:0000313" key="2">
    <source>
        <dbReference type="Proteomes" id="UP000477156"/>
    </source>
</evidence>
<organism evidence="1 2">
    <name type="scientific">Blautia wexlerae</name>
    <dbReference type="NCBI Taxonomy" id="418240"/>
    <lineage>
        <taxon>Bacteria</taxon>
        <taxon>Bacillati</taxon>
        <taxon>Bacillota</taxon>
        <taxon>Clostridia</taxon>
        <taxon>Lachnospirales</taxon>
        <taxon>Lachnospiraceae</taxon>
        <taxon>Blautia</taxon>
    </lineage>
</organism>
<evidence type="ECO:0000313" key="1">
    <source>
        <dbReference type="EMBL" id="MZS89529.1"/>
    </source>
</evidence>